<evidence type="ECO:0000313" key="2">
    <source>
        <dbReference type="Proteomes" id="UP000189670"/>
    </source>
</evidence>
<sequence length="130" mass="14985">MCVKHNYIHSFSDNIKFGYASFDRVIIRGYIRKLFSLGFIVTFLKSMGFSKRTKGVLRIFTDQLNAHINKQASKDDIPILWWPSVDGGTNGAKLQYFEKHYSKKFTGKDNHVFCIITDKEPVKTVSSKEV</sequence>
<dbReference type="AlphaFoldDB" id="A0A1V1NW52"/>
<reference evidence="2" key="1">
    <citation type="submission" date="2012-11" db="EMBL/GenBank/DDBJ databases">
        <authorList>
            <person name="Lucero-Rivera Y.E."/>
            <person name="Tovar-Ramirez D."/>
        </authorList>
    </citation>
    <scope>NUCLEOTIDE SEQUENCE [LARGE SCALE GENOMIC DNA]</scope>
    <source>
        <strain evidence="2">Araruama</strain>
    </source>
</reference>
<dbReference type="Proteomes" id="UP000189670">
    <property type="component" value="Unassembled WGS sequence"/>
</dbReference>
<feature type="non-terminal residue" evidence="1">
    <location>
        <position position="130"/>
    </location>
</feature>
<accession>A0A1V1NW52</accession>
<organism evidence="1 2">
    <name type="scientific">Candidatus Magnetoglobus multicellularis str. Araruama</name>
    <dbReference type="NCBI Taxonomy" id="890399"/>
    <lineage>
        <taxon>Bacteria</taxon>
        <taxon>Pseudomonadati</taxon>
        <taxon>Thermodesulfobacteriota</taxon>
        <taxon>Desulfobacteria</taxon>
        <taxon>Desulfobacterales</taxon>
        <taxon>Desulfobacteraceae</taxon>
        <taxon>Candidatus Magnetoglobus</taxon>
    </lineage>
</organism>
<dbReference type="EMBL" id="ATBP01001749">
    <property type="protein sequence ID" value="ETR66785.1"/>
    <property type="molecule type" value="Genomic_DNA"/>
</dbReference>
<proteinExistence type="predicted"/>
<comment type="caution">
    <text evidence="1">The sequence shown here is derived from an EMBL/GenBank/DDBJ whole genome shotgun (WGS) entry which is preliminary data.</text>
</comment>
<gene>
    <name evidence="1" type="ORF">OMM_12343</name>
</gene>
<protein>
    <submittedName>
        <fullName evidence="1">Uncharacterized protein</fullName>
    </submittedName>
</protein>
<evidence type="ECO:0000313" key="1">
    <source>
        <dbReference type="EMBL" id="ETR66785.1"/>
    </source>
</evidence>
<name>A0A1V1NW52_9BACT</name>